<dbReference type="EMBL" id="BJCI01000058">
    <property type="protein sequence ID" value="GCL51533.1"/>
    <property type="molecule type" value="Genomic_DNA"/>
</dbReference>
<evidence type="ECO:0000313" key="2">
    <source>
        <dbReference type="Proteomes" id="UP000435041"/>
    </source>
</evidence>
<name>A0A6H9G235_MICAE</name>
<gene>
    <name evidence="1" type="ORF">NIES3804_31140</name>
</gene>
<comment type="caution">
    <text evidence="1">The sequence shown here is derived from an EMBL/GenBank/DDBJ whole genome shotgun (WGS) entry which is preliminary data.</text>
</comment>
<organism evidence="1 2">
    <name type="scientific">Microcystis aeruginosa NIES-3804</name>
    <dbReference type="NCBI Taxonomy" id="2517783"/>
    <lineage>
        <taxon>Bacteria</taxon>
        <taxon>Bacillati</taxon>
        <taxon>Cyanobacteriota</taxon>
        <taxon>Cyanophyceae</taxon>
        <taxon>Oscillatoriophycideae</taxon>
        <taxon>Chroococcales</taxon>
        <taxon>Microcystaceae</taxon>
        <taxon>Microcystis</taxon>
    </lineage>
</organism>
<dbReference type="RefSeq" id="WP_162528360.1">
    <property type="nucleotide sequence ID" value="NZ_BJCI01000058.1"/>
</dbReference>
<accession>A0A6H9G235</accession>
<dbReference type="Proteomes" id="UP000435041">
    <property type="component" value="Unassembled WGS sequence"/>
</dbReference>
<dbReference type="AlphaFoldDB" id="A0A6H9G235"/>
<reference evidence="1 2" key="1">
    <citation type="submission" date="2019-02" db="EMBL/GenBank/DDBJ databases">
        <title>Draft genome sequence of Arthrospira platensis NIES-3804.</title>
        <authorList>
            <person name="Yamaguchi H."/>
            <person name="Suzuki S."/>
            <person name="Kawachi M."/>
        </authorList>
    </citation>
    <scope>NUCLEOTIDE SEQUENCE [LARGE SCALE GENOMIC DNA]</scope>
    <source>
        <strain evidence="1 2">NIES-3804</strain>
    </source>
</reference>
<sequence>MNANRASYPKVTLALGFKNPTQADSYRKSATPEIYDPSIWQQITEVAHD</sequence>
<evidence type="ECO:0000313" key="1">
    <source>
        <dbReference type="EMBL" id="GCL51533.1"/>
    </source>
</evidence>
<protein>
    <submittedName>
        <fullName evidence="1">Uncharacterized protein</fullName>
    </submittedName>
</protein>
<proteinExistence type="predicted"/>